<accession>A0A182NSV3</accession>
<keyword evidence="2" id="KW-1185">Reference proteome</keyword>
<dbReference type="AlphaFoldDB" id="A0A182NSV3"/>
<reference evidence="2" key="1">
    <citation type="submission" date="2013-03" db="EMBL/GenBank/DDBJ databases">
        <title>The Genome Sequence of Anopheles dirus WRAIR2.</title>
        <authorList>
            <consortium name="The Broad Institute Genomics Platform"/>
            <person name="Neafsey D.E."/>
            <person name="Walton C."/>
            <person name="Walker B."/>
            <person name="Young S.K."/>
            <person name="Zeng Q."/>
            <person name="Gargeya S."/>
            <person name="Fitzgerald M."/>
            <person name="Haas B."/>
            <person name="Abouelleil A."/>
            <person name="Allen A.W."/>
            <person name="Alvarado L."/>
            <person name="Arachchi H.M."/>
            <person name="Berlin A.M."/>
            <person name="Chapman S.B."/>
            <person name="Gainer-Dewar J."/>
            <person name="Goldberg J."/>
            <person name="Griggs A."/>
            <person name="Gujja S."/>
            <person name="Hansen M."/>
            <person name="Howarth C."/>
            <person name="Imamovic A."/>
            <person name="Ireland A."/>
            <person name="Larimer J."/>
            <person name="McCowan C."/>
            <person name="Murphy C."/>
            <person name="Pearson M."/>
            <person name="Poon T.W."/>
            <person name="Priest M."/>
            <person name="Roberts A."/>
            <person name="Saif S."/>
            <person name="Shea T."/>
            <person name="Sisk P."/>
            <person name="Sykes S."/>
            <person name="Wortman J."/>
            <person name="Nusbaum C."/>
            <person name="Birren B."/>
        </authorList>
    </citation>
    <scope>NUCLEOTIDE SEQUENCE [LARGE SCALE GENOMIC DNA]</scope>
    <source>
        <strain evidence="2">WRAIR2</strain>
    </source>
</reference>
<sequence length="128" mass="14593">VIEESQFLDIAIRVLSIRLDRSIGRRLRRIDVYFIHRYGWIVRSITVQIIFGVFHGPLTATNFFDFIWDSDTNSSSTIRRINVPHPVAIRWPYIGSSSYTIGSNRACCLWEDPYSPSGQTTTHDSGGG</sequence>
<reference evidence="1" key="2">
    <citation type="submission" date="2020-05" db="UniProtKB">
        <authorList>
            <consortium name="EnsemblMetazoa"/>
        </authorList>
    </citation>
    <scope>IDENTIFICATION</scope>
    <source>
        <strain evidence="1">WRAIR2</strain>
    </source>
</reference>
<evidence type="ECO:0000313" key="2">
    <source>
        <dbReference type="Proteomes" id="UP000075884"/>
    </source>
</evidence>
<name>A0A182NSV3_9DIPT</name>
<dbReference type="VEuPathDB" id="VectorBase:ADIR010743"/>
<evidence type="ECO:0000313" key="1">
    <source>
        <dbReference type="EnsemblMetazoa" id="ADIR010743-PA"/>
    </source>
</evidence>
<organism evidence="1 2">
    <name type="scientific">Anopheles dirus</name>
    <dbReference type="NCBI Taxonomy" id="7168"/>
    <lineage>
        <taxon>Eukaryota</taxon>
        <taxon>Metazoa</taxon>
        <taxon>Ecdysozoa</taxon>
        <taxon>Arthropoda</taxon>
        <taxon>Hexapoda</taxon>
        <taxon>Insecta</taxon>
        <taxon>Pterygota</taxon>
        <taxon>Neoptera</taxon>
        <taxon>Endopterygota</taxon>
        <taxon>Diptera</taxon>
        <taxon>Nematocera</taxon>
        <taxon>Culicoidea</taxon>
        <taxon>Culicidae</taxon>
        <taxon>Anophelinae</taxon>
        <taxon>Anopheles</taxon>
    </lineage>
</organism>
<dbReference type="Proteomes" id="UP000075884">
    <property type="component" value="Unassembled WGS sequence"/>
</dbReference>
<protein>
    <submittedName>
        <fullName evidence="1">Uncharacterized protein</fullName>
    </submittedName>
</protein>
<proteinExistence type="predicted"/>
<dbReference type="EnsemblMetazoa" id="ADIR010743-RA">
    <property type="protein sequence ID" value="ADIR010743-PA"/>
    <property type="gene ID" value="ADIR010743"/>
</dbReference>